<protein>
    <submittedName>
        <fullName evidence="1">Uncharacterized protein</fullName>
    </submittedName>
</protein>
<keyword evidence="2" id="KW-1185">Reference proteome</keyword>
<organism evidence="1 2">
    <name type="scientific">Sulfobacillus harzensis</name>
    <dbReference type="NCBI Taxonomy" id="2729629"/>
    <lineage>
        <taxon>Bacteria</taxon>
        <taxon>Bacillati</taxon>
        <taxon>Bacillota</taxon>
        <taxon>Clostridia</taxon>
        <taxon>Eubacteriales</taxon>
        <taxon>Clostridiales Family XVII. Incertae Sedis</taxon>
        <taxon>Sulfobacillus</taxon>
    </lineage>
</organism>
<dbReference type="Proteomes" id="UP000533476">
    <property type="component" value="Unassembled WGS sequence"/>
</dbReference>
<accession>A0A7Y0Q3Y2</accession>
<gene>
    <name evidence="1" type="ORF">HIJ39_20810</name>
</gene>
<reference evidence="1 2" key="1">
    <citation type="submission" date="2020-04" db="EMBL/GenBank/DDBJ databases">
        <authorList>
            <person name="Zhang R."/>
            <person name="Schippers A."/>
        </authorList>
    </citation>
    <scope>NUCLEOTIDE SEQUENCE [LARGE SCALE GENOMIC DNA]</scope>
    <source>
        <strain evidence="1 2">DSM 109850</strain>
    </source>
</reference>
<evidence type="ECO:0000313" key="2">
    <source>
        <dbReference type="Proteomes" id="UP000533476"/>
    </source>
</evidence>
<name>A0A7Y0Q3Y2_9FIRM</name>
<proteinExistence type="predicted"/>
<dbReference type="EMBL" id="JABBVZ010000144">
    <property type="protein sequence ID" value="NMP24753.1"/>
    <property type="molecule type" value="Genomic_DNA"/>
</dbReference>
<evidence type="ECO:0000313" key="1">
    <source>
        <dbReference type="EMBL" id="NMP24753.1"/>
    </source>
</evidence>
<sequence length="56" mass="6340">MTEERLADVRRLRGTMKLAVQAIDRGYKGDADEMRFAPEEICEARNDLKKALASLS</sequence>
<dbReference type="AlphaFoldDB" id="A0A7Y0Q3Y2"/>
<dbReference type="RefSeq" id="WP_169102960.1">
    <property type="nucleotide sequence ID" value="NZ_JABBVZ010000144.1"/>
</dbReference>
<comment type="caution">
    <text evidence="1">The sequence shown here is derived from an EMBL/GenBank/DDBJ whole genome shotgun (WGS) entry which is preliminary data.</text>
</comment>